<dbReference type="InterPro" id="IPR050061">
    <property type="entry name" value="MurCDEF_pg_biosynth"/>
</dbReference>
<dbReference type="OrthoDB" id="9804126at2"/>
<keyword evidence="5 14" id="KW-0436">Ligase</keyword>
<keyword evidence="12 14" id="KW-0961">Cell wall biogenesis/degradation</keyword>
<feature type="domain" description="Mur ligase central" evidence="18">
    <location>
        <begin position="123"/>
        <end position="313"/>
    </location>
</feature>
<organism evidence="19 20">
    <name type="scientific">Ornithinimicrobium pratense</name>
    <dbReference type="NCBI Taxonomy" id="2593973"/>
    <lineage>
        <taxon>Bacteria</taxon>
        <taxon>Bacillati</taxon>
        <taxon>Actinomycetota</taxon>
        <taxon>Actinomycetes</taxon>
        <taxon>Micrococcales</taxon>
        <taxon>Ornithinimicrobiaceae</taxon>
        <taxon>Ornithinimicrobium</taxon>
    </lineage>
</organism>
<dbReference type="AlphaFoldDB" id="A0A5J6V4T6"/>
<dbReference type="NCBIfam" id="TIGR01082">
    <property type="entry name" value="murC"/>
    <property type="match status" value="1"/>
</dbReference>
<evidence type="ECO:0000259" key="17">
    <source>
        <dbReference type="Pfam" id="PF02875"/>
    </source>
</evidence>
<dbReference type="Pfam" id="PF02875">
    <property type="entry name" value="Mur_ligase_C"/>
    <property type="match status" value="1"/>
</dbReference>
<gene>
    <name evidence="14 19" type="primary">murC</name>
    <name evidence="19" type="ORF">FY030_04910</name>
</gene>
<dbReference type="GO" id="GO:0005524">
    <property type="term" value="F:ATP binding"/>
    <property type="evidence" value="ECO:0007669"/>
    <property type="project" value="UniProtKB-UniRule"/>
</dbReference>
<dbReference type="SUPFAM" id="SSF51984">
    <property type="entry name" value="MurCD N-terminal domain"/>
    <property type="match status" value="1"/>
</dbReference>
<evidence type="ECO:0000256" key="15">
    <source>
        <dbReference type="SAM" id="MobiDB-lite"/>
    </source>
</evidence>
<evidence type="ECO:0000256" key="13">
    <source>
        <dbReference type="ARBA" id="ARBA00047833"/>
    </source>
</evidence>
<dbReference type="InterPro" id="IPR004101">
    <property type="entry name" value="Mur_ligase_C"/>
</dbReference>
<dbReference type="GO" id="GO:0009252">
    <property type="term" value="P:peptidoglycan biosynthetic process"/>
    <property type="evidence" value="ECO:0007669"/>
    <property type="project" value="UniProtKB-UniRule"/>
</dbReference>
<dbReference type="Gene3D" id="3.40.1190.10">
    <property type="entry name" value="Mur-like, catalytic domain"/>
    <property type="match status" value="1"/>
</dbReference>
<evidence type="ECO:0000256" key="5">
    <source>
        <dbReference type="ARBA" id="ARBA00022598"/>
    </source>
</evidence>
<dbReference type="Gene3D" id="3.40.50.720">
    <property type="entry name" value="NAD(P)-binding Rossmann-like Domain"/>
    <property type="match status" value="1"/>
</dbReference>
<feature type="binding site" evidence="14">
    <location>
        <begin position="125"/>
        <end position="131"/>
    </location>
    <ligand>
        <name>ATP</name>
        <dbReference type="ChEBI" id="CHEBI:30616"/>
    </ligand>
</feature>
<proteinExistence type="inferred from homology"/>
<comment type="pathway">
    <text evidence="2 14">Cell wall biogenesis; peptidoglycan biosynthesis.</text>
</comment>
<feature type="domain" description="Mur ligase C-terminal" evidence="17">
    <location>
        <begin position="336"/>
        <end position="471"/>
    </location>
</feature>
<sequence length="510" mass="52047">MLSSRFDFTAPVPPAEQLGPVHLIAIGGSGVSGVARMFLARGIPVSGSDRSDSPALRALEAEGARVHVGHDAAHLGAAQTVVISGAIREDNPELAAARAAGLRVLHRAQGIASLLAGRGVIAVAGANGKTTTSAMTTTALQAAGLEPGYVIGAPLASTGANAAPGGEGSPVVVEADESDGSFLAYRPDVAVVTNVQPDHLDFYGDLEALEQAYLDFVLTLRPGGLLVTHADDPGAARLAQLARDRGIRVLTWGEGADADVRLTDVASAGMRSSGTLTFTRTAGQVREGTTVSLALPVPGEHNVHNATAALLAAVVGVGAAMDRALAGLSAFAGAHRRLELVGRHGAVEVVDDYAHNAPKVGAAVRAARSAANGRRVVVAFQPHLFSRTRDFADGFAQGLAAADVAVLLPVYGAREAQEDYPDVTSGLLATLVRQSPEAPEVHEAQGLDDATRLLARLVEGRDDLVLTIGAGDVTEVGPRLLTRLAEGDTGHDEGGEDGTGHSPDQDGGAA</sequence>
<dbReference type="GO" id="GO:0071555">
    <property type="term" value="P:cell wall organization"/>
    <property type="evidence" value="ECO:0007669"/>
    <property type="project" value="UniProtKB-KW"/>
</dbReference>
<dbReference type="EMBL" id="CP044427">
    <property type="protein sequence ID" value="QFG68141.1"/>
    <property type="molecule type" value="Genomic_DNA"/>
</dbReference>
<keyword evidence="4 14" id="KW-0963">Cytoplasm</keyword>
<dbReference type="SUPFAM" id="SSF53244">
    <property type="entry name" value="MurD-like peptide ligases, peptide-binding domain"/>
    <property type="match status" value="1"/>
</dbReference>
<protein>
    <recommendedName>
        <fullName evidence="3 14">UDP-N-acetylmuramate--L-alanine ligase</fullName>
        <ecNumber evidence="3 14">6.3.2.8</ecNumber>
    </recommendedName>
    <alternativeName>
        <fullName evidence="14">UDP-N-acetylmuramoyl-L-alanine synthetase</fullName>
    </alternativeName>
</protein>
<evidence type="ECO:0000256" key="7">
    <source>
        <dbReference type="ARBA" id="ARBA00022741"/>
    </source>
</evidence>
<dbReference type="PANTHER" id="PTHR43445">
    <property type="entry name" value="UDP-N-ACETYLMURAMATE--L-ALANINE LIGASE-RELATED"/>
    <property type="match status" value="1"/>
</dbReference>
<dbReference type="InterPro" id="IPR013221">
    <property type="entry name" value="Mur_ligase_cen"/>
</dbReference>
<keyword evidence="20" id="KW-1185">Reference proteome</keyword>
<dbReference type="GO" id="GO:0008360">
    <property type="term" value="P:regulation of cell shape"/>
    <property type="evidence" value="ECO:0007669"/>
    <property type="project" value="UniProtKB-KW"/>
</dbReference>
<evidence type="ECO:0000256" key="4">
    <source>
        <dbReference type="ARBA" id="ARBA00022490"/>
    </source>
</evidence>
<keyword evidence="11 14" id="KW-0131">Cell cycle</keyword>
<keyword evidence="9 14" id="KW-0133">Cell shape</keyword>
<dbReference type="GO" id="GO:0005737">
    <property type="term" value="C:cytoplasm"/>
    <property type="evidence" value="ECO:0007669"/>
    <property type="project" value="UniProtKB-SubCell"/>
</dbReference>
<evidence type="ECO:0000313" key="19">
    <source>
        <dbReference type="EMBL" id="QFG68141.1"/>
    </source>
</evidence>
<dbReference type="PANTHER" id="PTHR43445:SF3">
    <property type="entry name" value="UDP-N-ACETYLMURAMATE--L-ALANINE LIGASE"/>
    <property type="match status" value="1"/>
</dbReference>
<dbReference type="KEGG" id="serw:FY030_04910"/>
<evidence type="ECO:0000259" key="18">
    <source>
        <dbReference type="Pfam" id="PF08245"/>
    </source>
</evidence>
<feature type="domain" description="Mur ligase N-terminal catalytic" evidence="16">
    <location>
        <begin position="21"/>
        <end position="116"/>
    </location>
</feature>
<dbReference type="InterPro" id="IPR036565">
    <property type="entry name" value="Mur-like_cat_sf"/>
</dbReference>
<evidence type="ECO:0000256" key="2">
    <source>
        <dbReference type="ARBA" id="ARBA00004752"/>
    </source>
</evidence>
<dbReference type="Proteomes" id="UP000326546">
    <property type="component" value="Chromosome"/>
</dbReference>
<evidence type="ECO:0000256" key="8">
    <source>
        <dbReference type="ARBA" id="ARBA00022840"/>
    </source>
</evidence>
<evidence type="ECO:0000256" key="11">
    <source>
        <dbReference type="ARBA" id="ARBA00023306"/>
    </source>
</evidence>
<evidence type="ECO:0000313" key="20">
    <source>
        <dbReference type="Proteomes" id="UP000326546"/>
    </source>
</evidence>
<evidence type="ECO:0000256" key="12">
    <source>
        <dbReference type="ARBA" id="ARBA00023316"/>
    </source>
</evidence>
<comment type="catalytic activity">
    <reaction evidence="13 14">
        <text>UDP-N-acetyl-alpha-D-muramate + L-alanine + ATP = UDP-N-acetyl-alpha-D-muramoyl-L-alanine + ADP + phosphate + H(+)</text>
        <dbReference type="Rhea" id="RHEA:23372"/>
        <dbReference type="ChEBI" id="CHEBI:15378"/>
        <dbReference type="ChEBI" id="CHEBI:30616"/>
        <dbReference type="ChEBI" id="CHEBI:43474"/>
        <dbReference type="ChEBI" id="CHEBI:57972"/>
        <dbReference type="ChEBI" id="CHEBI:70757"/>
        <dbReference type="ChEBI" id="CHEBI:83898"/>
        <dbReference type="ChEBI" id="CHEBI:456216"/>
        <dbReference type="EC" id="6.3.2.8"/>
    </reaction>
</comment>
<comment type="function">
    <text evidence="14">Cell wall formation.</text>
</comment>
<dbReference type="HAMAP" id="MF_00046">
    <property type="entry name" value="MurC"/>
    <property type="match status" value="1"/>
</dbReference>
<feature type="region of interest" description="Disordered" evidence="15">
    <location>
        <begin position="485"/>
        <end position="510"/>
    </location>
</feature>
<dbReference type="InterPro" id="IPR000713">
    <property type="entry name" value="Mur_ligase_N"/>
</dbReference>
<comment type="subcellular location">
    <subcellularLocation>
        <location evidence="1 14">Cytoplasm</location>
    </subcellularLocation>
</comment>
<evidence type="ECO:0000256" key="6">
    <source>
        <dbReference type="ARBA" id="ARBA00022618"/>
    </source>
</evidence>
<reference evidence="19 20" key="1">
    <citation type="submission" date="2019-09" db="EMBL/GenBank/DDBJ databases">
        <title>Serinicoccus pratensis sp. nov., isolated from meadow soil.</title>
        <authorList>
            <person name="Zhang W."/>
        </authorList>
    </citation>
    <scope>NUCLEOTIDE SEQUENCE [LARGE SCALE GENOMIC DNA]</scope>
    <source>
        <strain evidence="19 20">W204</strain>
    </source>
</reference>
<keyword evidence="7 14" id="KW-0547">Nucleotide-binding</keyword>
<keyword evidence="6 14" id="KW-0132">Cell division</keyword>
<evidence type="ECO:0000256" key="1">
    <source>
        <dbReference type="ARBA" id="ARBA00004496"/>
    </source>
</evidence>
<dbReference type="InterPro" id="IPR036615">
    <property type="entry name" value="Mur_ligase_C_dom_sf"/>
</dbReference>
<dbReference type="SUPFAM" id="SSF53623">
    <property type="entry name" value="MurD-like peptide ligases, catalytic domain"/>
    <property type="match status" value="1"/>
</dbReference>
<evidence type="ECO:0000259" key="16">
    <source>
        <dbReference type="Pfam" id="PF01225"/>
    </source>
</evidence>
<comment type="similarity">
    <text evidence="14">Belongs to the MurCDEF family.</text>
</comment>
<dbReference type="GO" id="GO:0008763">
    <property type="term" value="F:UDP-N-acetylmuramate-L-alanine ligase activity"/>
    <property type="evidence" value="ECO:0007669"/>
    <property type="project" value="UniProtKB-UniRule"/>
</dbReference>
<accession>A0A5J6V4T6</accession>
<dbReference type="GO" id="GO:0051301">
    <property type="term" value="P:cell division"/>
    <property type="evidence" value="ECO:0007669"/>
    <property type="project" value="UniProtKB-KW"/>
</dbReference>
<evidence type="ECO:0000256" key="14">
    <source>
        <dbReference type="HAMAP-Rule" id="MF_00046"/>
    </source>
</evidence>
<evidence type="ECO:0000256" key="9">
    <source>
        <dbReference type="ARBA" id="ARBA00022960"/>
    </source>
</evidence>
<evidence type="ECO:0000256" key="3">
    <source>
        <dbReference type="ARBA" id="ARBA00012211"/>
    </source>
</evidence>
<dbReference type="Pfam" id="PF08245">
    <property type="entry name" value="Mur_ligase_M"/>
    <property type="match status" value="1"/>
</dbReference>
<dbReference type="UniPathway" id="UPA00219"/>
<name>A0A5J6V4T6_9MICO</name>
<evidence type="ECO:0000256" key="10">
    <source>
        <dbReference type="ARBA" id="ARBA00022984"/>
    </source>
</evidence>
<keyword evidence="8 14" id="KW-0067">ATP-binding</keyword>
<keyword evidence="10 14" id="KW-0573">Peptidoglycan synthesis</keyword>
<dbReference type="RefSeq" id="WP_158060530.1">
    <property type="nucleotide sequence ID" value="NZ_CP044427.1"/>
</dbReference>
<dbReference type="EC" id="6.3.2.8" evidence="3 14"/>
<dbReference type="Gene3D" id="3.90.190.20">
    <property type="entry name" value="Mur ligase, C-terminal domain"/>
    <property type="match status" value="1"/>
</dbReference>
<dbReference type="InterPro" id="IPR005758">
    <property type="entry name" value="UDP-N-AcMur_Ala_ligase_MurC"/>
</dbReference>
<dbReference type="Pfam" id="PF01225">
    <property type="entry name" value="Mur_ligase"/>
    <property type="match status" value="1"/>
</dbReference>